<sequence length="234" mass="26900">MEPDTDPSYFGGDVLKVTIESEDDSHDHYVHRTLLEKKSPYFAALAPFKEGRDNHVMLKEVDNDAFEHIVHWLYTDRFSPSFQDWQYTIIKTYAAADHLMMPRCKNMVLDNLRSKYTRIQADIGDLGLIKRLGYGASIAIAIYVTDQIVYEAITNHTWFFREEDHAFVEDGGEHVLGLMKKLMEKSRLYSLKADGKSRWTNKGHSDPARTKGCIHHEHAEGEKCYLQEAQGTTG</sequence>
<name>A0ABR0JVD0_9EURO</name>
<dbReference type="InterPro" id="IPR011333">
    <property type="entry name" value="SKP1/BTB/POZ_sf"/>
</dbReference>
<organism evidence="2 3">
    <name type="scientific">Lithohypha guttulata</name>
    <dbReference type="NCBI Taxonomy" id="1690604"/>
    <lineage>
        <taxon>Eukaryota</taxon>
        <taxon>Fungi</taxon>
        <taxon>Dikarya</taxon>
        <taxon>Ascomycota</taxon>
        <taxon>Pezizomycotina</taxon>
        <taxon>Eurotiomycetes</taxon>
        <taxon>Chaetothyriomycetidae</taxon>
        <taxon>Chaetothyriales</taxon>
        <taxon>Trichomeriaceae</taxon>
        <taxon>Lithohypha</taxon>
    </lineage>
</organism>
<dbReference type="InterPro" id="IPR000210">
    <property type="entry name" value="BTB/POZ_dom"/>
</dbReference>
<dbReference type="PANTHER" id="PTHR47843">
    <property type="entry name" value="BTB DOMAIN-CONTAINING PROTEIN-RELATED"/>
    <property type="match status" value="1"/>
</dbReference>
<reference evidence="2 3" key="1">
    <citation type="submission" date="2023-08" db="EMBL/GenBank/DDBJ databases">
        <title>Black Yeasts Isolated from many extreme environments.</title>
        <authorList>
            <person name="Coleine C."/>
            <person name="Stajich J.E."/>
            <person name="Selbmann L."/>
        </authorList>
    </citation>
    <scope>NUCLEOTIDE SEQUENCE [LARGE SCALE GENOMIC DNA]</scope>
    <source>
        <strain evidence="2 3">CCFEE 5885</strain>
    </source>
</reference>
<feature type="domain" description="BTB" evidence="1">
    <location>
        <begin position="15"/>
        <end position="82"/>
    </location>
</feature>
<dbReference type="SUPFAM" id="SSF54695">
    <property type="entry name" value="POZ domain"/>
    <property type="match status" value="1"/>
</dbReference>
<dbReference type="Gene3D" id="3.30.710.10">
    <property type="entry name" value="Potassium Channel Kv1.1, Chain A"/>
    <property type="match status" value="1"/>
</dbReference>
<dbReference type="Pfam" id="PF00651">
    <property type="entry name" value="BTB"/>
    <property type="match status" value="1"/>
</dbReference>
<dbReference type="PROSITE" id="PS50097">
    <property type="entry name" value="BTB"/>
    <property type="match status" value="1"/>
</dbReference>
<protein>
    <submittedName>
        <fullName evidence="2">Structural maintenance of chromosomes protein 1</fullName>
    </submittedName>
</protein>
<gene>
    <name evidence="2" type="primary">SMC1_2</name>
    <name evidence="2" type="ORF">LTR24_010220</name>
</gene>
<evidence type="ECO:0000259" key="1">
    <source>
        <dbReference type="PROSITE" id="PS50097"/>
    </source>
</evidence>
<comment type="caution">
    <text evidence="2">The sequence shown here is derived from an EMBL/GenBank/DDBJ whole genome shotgun (WGS) entry which is preliminary data.</text>
</comment>
<proteinExistence type="predicted"/>
<evidence type="ECO:0000313" key="3">
    <source>
        <dbReference type="Proteomes" id="UP001345013"/>
    </source>
</evidence>
<keyword evidence="3" id="KW-1185">Reference proteome</keyword>
<accession>A0ABR0JVD0</accession>
<dbReference type="PANTHER" id="PTHR47843:SF2">
    <property type="entry name" value="BTB DOMAIN-CONTAINING PROTEIN"/>
    <property type="match status" value="1"/>
</dbReference>
<dbReference type="EMBL" id="JAVRRG010000288">
    <property type="protein sequence ID" value="KAK5074457.1"/>
    <property type="molecule type" value="Genomic_DNA"/>
</dbReference>
<dbReference type="CDD" id="cd18186">
    <property type="entry name" value="BTB_POZ_ZBTB_KLHL-like"/>
    <property type="match status" value="1"/>
</dbReference>
<dbReference type="Proteomes" id="UP001345013">
    <property type="component" value="Unassembled WGS sequence"/>
</dbReference>
<evidence type="ECO:0000313" key="2">
    <source>
        <dbReference type="EMBL" id="KAK5074457.1"/>
    </source>
</evidence>